<evidence type="ECO:0000256" key="5">
    <source>
        <dbReference type="ARBA" id="ARBA00022679"/>
    </source>
</evidence>
<protein>
    <recommendedName>
        <fullName evidence="3">histidine kinase</fullName>
        <ecNumber evidence="3">2.7.13.3</ecNumber>
    </recommendedName>
</protein>
<keyword evidence="6 11" id="KW-0812">Transmembrane</keyword>
<organism evidence="14 15">
    <name type="scientific">Streptomonospora salina</name>
    <dbReference type="NCBI Taxonomy" id="104205"/>
    <lineage>
        <taxon>Bacteria</taxon>
        <taxon>Bacillati</taxon>
        <taxon>Actinomycetota</taxon>
        <taxon>Actinomycetes</taxon>
        <taxon>Streptosporangiales</taxon>
        <taxon>Nocardiopsidaceae</taxon>
        <taxon>Streptomonospora</taxon>
    </lineage>
</organism>
<dbReference type="InterPro" id="IPR003594">
    <property type="entry name" value="HATPase_dom"/>
</dbReference>
<dbReference type="Pfam" id="PF00512">
    <property type="entry name" value="HisKA"/>
    <property type="match status" value="1"/>
</dbReference>
<dbReference type="InterPro" id="IPR036097">
    <property type="entry name" value="HisK_dim/P_sf"/>
</dbReference>
<evidence type="ECO:0000259" key="12">
    <source>
        <dbReference type="PROSITE" id="PS50109"/>
    </source>
</evidence>
<dbReference type="PANTHER" id="PTHR43711">
    <property type="entry name" value="TWO-COMPONENT HISTIDINE KINASE"/>
    <property type="match status" value="1"/>
</dbReference>
<keyword evidence="4" id="KW-0597">Phosphoprotein</keyword>
<dbReference type="InterPro" id="IPR050736">
    <property type="entry name" value="Sensor_HK_Regulatory"/>
</dbReference>
<dbReference type="InterPro" id="IPR005467">
    <property type="entry name" value="His_kinase_dom"/>
</dbReference>
<dbReference type="InterPro" id="IPR003661">
    <property type="entry name" value="HisK_dim/P_dom"/>
</dbReference>
<dbReference type="PRINTS" id="PR00344">
    <property type="entry name" value="BCTRLSENSOR"/>
</dbReference>
<feature type="transmembrane region" description="Helical" evidence="11">
    <location>
        <begin position="20"/>
        <end position="44"/>
    </location>
</feature>
<dbReference type="InterPro" id="IPR003660">
    <property type="entry name" value="HAMP_dom"/>
</dbReference>
<dbReference type="Gene3D" id="1.10.287.130">
    <property type="match status" value="1"/>
</dbReference>
<evidence type="ECO:0000313" key="15">
    <source>
        <dbReference type="Proteomes" id="UP000578077"/>
    </source>
</evidence>
<dbReference type="PROSITE" id="PS50885">
    <property type="entry name" value="HAMP"/>
    <property type="match status" value="1"/>
</dbReference>
<dbReference type="RefSeq" id="WP_184634519.1">
    <property type="nucleotide sequence ID" value="NZ_BAABKT010000014.1"/>
</dbReference>
<feature type="domain" description="Histidine kinase" evidence="12">
    <location>
        <begin position="419"/>
        <end position="633"/>
    </location>
</feature>
<evidence type="ECO:0000256" key="4">
    <source>
        <dbReference type="ARBA" id="ARBA00022553"/>
    </source>
</evidence>
<evidence type="ECO:0000256" key="11">
    <source>
        <dbReference type="SAM" id="Phobius"/>
    </source>
</evidence>
<keyword evidence="10" id="KW-0175">Coiled coil</keyword>
<dbReference type="InterPro" id="IPR036890">
    <property type="entry name" value="HATPase_C_sf"/>
</dbReference>
<comment type="subcellular location">
    <subcellularLocation>
        <location evidence="2">Cell membrane</location>
    </subcellularLocation>
</comment>
<comment type="catalytic activity">
    <reaction evidence="1">
        <text>ATP + protein L-histidine = ADP + protein N-phospho-L-histidine.</text>
        <dbReference type="EC" id="2.7.13.3"/>
    </reaction>
</comment>
<evidence type="ECO:0000256" key="8">
    <source>
        <dbReference type="ARBA" id="ARBA00022989"/>
    </source>
</evidence>
<comment type="caution">
    <text evidence="14">The sequence shown here is derived from an EMBL/GenBank/DDBJ whole genome shotgun (WGS) entry which is preliminary data.</text>
</comment>
<dbReference type="SUPFAM" id="SSF55874">
    <property type="entry name" value="ATPase domain of HSP90 chaperone/DNA topoisomerase II/histidine kinase"/>
    <property type="match status" value="1"/>
</dbReference>
<name>A0A841E6B9_9ACTN</name>
<dbReference type="EMBL" id="JACHLY010000001">
    <property type="protein sequence ID" value="MBB5998342.1"/>
    <property type="molecule type" value="Genomic_DNA"/>
</dbReference>
<feature type="coiled-coil region" evidence="10">
    <location>
        <begin position="392"/>
        <end position="419"/>
    </location>
</feature>
<proteinExistence type="predicted"/>
<evidence type="ECO:0000256" key="1">
    <source>
        <dbReference type="ARBA" id="ARBA00000085"/>
    </source>
</evidence>
<dbReference type="FunFam" id="3.30.565.10:FF:000006">
    <property type="entry name" value="Sensor histidine kinase WalK"/>
    <property type="match status" value="1"/>
</dbReference>
<keyword evidence="15" id="KW-1185">Reference proteome</keyword>
<dbReference type="CDD" id="cd00082">
    <property type="entry name" value="HisKA"/>
    <property type="match status" value="1"/>
</dbReference>
<feature type="domain" description="HAMP" evidence="13">
    <location>
        <begin position="359"/>
        <end position="411"/>
    </location>
</feature>
<dbReference type="Gene3D" id="6.10.340.10">
    <property type="match status" value="1"/>
</dbReference>
<dbReference type="CDD" id="cd06225">
    <property type="entry name" value="HAMP"/>
    <property type="match status" value="1"/>
</dbReference>
<evidence type="ECO:0000256" key="9">
    <source>
        <dbReference type="ARBA" id="ARBA00023012"/>
    </source>
</evidence>
<gene>
    <name evidence="14" type="ORF">HNR25_002093</name>
</gene>
<dbReference type="EC" id="2.7.13.3" evidence="3"/>
<evidence type="ECO:0000256" key="7">
    <source>
        <dbReference type="ARBA" id="ARBA00022777"/>
    </source>
</evidence>
<dbReference type="Pfam" id="PF02518">
    <property type="entry name" value="HATPase_c"/>
    <property type="match status" value="1"/>
</dbReference>
<dbReference type="Pfam" id="PF00672">
    <property type="entry name" value="HAMP"/>
    <property type="match status" value="1"/>
</dbReference>
<dbReference type="PROSITE" id="PS50109">
    <property type="entry name" value="HIS_KIN"/>
    <property type="match status" value="1"/>
</dbReference>
<dbReference type="GO" id="GO:0000155">
    <property type="term" value="F:phosphorelay sensor kinase activity"/>
    <property type="evidence" value="ECO:0007669"/>
    <property type="project" value="InterPro"/>
</dbReference>
<dbReference type="PANTHER" id="PTHR43711:SF1">
    <property type="entry name" value="HISTIDINE KINASE 1"/>
    <property type="match status" value="1"/>
</dbReference>
<evidence type="ECO:0000259" key="13">
    <source>
        <dbReference type="PROSITE" id="PS50885"/>
    </source>
</evidence>
<feature type="transmembrane region" description="Helical" evidence="11">
    <location>
        <begin position="339"/>
        <end position="359"/>
    </location>
</feature>
<keyword evidence="5 14" id="KW-0808">Transferase</keyword>
<dbReference type="SMART" id="SM00387">
    <property type="entry name" value="HATPase_c"/>
    <property type="match status" value="1"/>
</dbReference>
<reference evidence="14 15" key="1">
    <citation type="submission" date="2020-08" db="EMBL/GenBank/DDBJ databases">
        <title>Sequencing the genomes of 1000 actinobacteria strains.</title>
        <authorList>
            <person name="Klenk H.-P."/>
        </authorList>
    </citation>
    <scope>NUCLEOTIDE SEQUENCE [LARGE SCALE GENOMIC DNA]</scope>
    <source>
        <strain evidence="14 15">DSM 44593</strain>
    </source>
</reference>
<evidence type="ECO:0000256" key="10">
    <source>
        <dbReference type="SAM" id="Coils"/>
    </source>
</evidence>
<evidence type="ECO:0000313" key="14">
    <source>
        <dbReference type="EMBL" id="MBB5998342.1"/>
    </source>
</evidence>
<dbReference type="SMART" id="SM00304">
    <property type="entry name" value="HAMP"/>
    <property type="match status" value="1"/>
</dbReference>
<dbReference type="GO" id="GO:0005886">
    <property type="term" value="C:plasma membrane"/>
    <property type="evidence" value="ECO:0007669"/>
    <property type="project" value="UniProtKB-SubCell"/>
</dbReference>
<evidence type="ECO:0000256" key="6">
    <source>
        <dbReference type="ARBA" id="ARBA00022692"/>
    </source>
</evidence>
<dbReference type="Proteomes" id="UP000578077">
    <property type="component" value="Unassembled WGS sequence"/>
</dbReference>
<evidence type="ECO:0000256" key="2">
    <source>
        <dbReference type="ARBA" id="ARBA00004236"/>
    </source>
</evidence>
<dbReference type="Gene3D" id="3.30.565.10">
    <property type="entry name" value="Histidine kinase-like ATPase, C-terminal domain"/>
    <property type="match status" value="1"/>
</dbReference>
<accession>A0A841E6B9</accession>
<sequence length="645" mass="68240">MVRSSGAQRPYRRTHLRHSLFARTLAGSVLVAVCSITATAWLAVQGTSESISAQQGRTLATDTRIHDTLIEYAATHPRWDGVQGAVDDLAADTGRRVALTTESQRLIADSAEGTPLPGRTASVVDPLAVDVTFAEDADRIDPRAVGPFALDEKDAARLKEQAESGAECVSEASGHDAEVVVRPSGRPAVELPDGTIDASTVAECRLGRLLAPTPGEEAALEKLNGLIDTCLEPHDGLDADYWIDPVTGTGVGGTIPDVAAPVEAEAPAGGADRYAAWSLRTSRLSDTQQLAPQAASCIDSSRRKQLAPDVAPAALLYIAAPEAQEAGGLELSSEGALRVFGAVLVVLLLTVAVSITLAVRLIRPVHALTDAVRRMRAGEGPARVAVRDSGEIGQLSAAFNEMSEHLERLEQQRKAMVSDVSHELRTPLSNLRGWLEAVQDGIADLGPDRMAMLVEETRLLQRIIDDLQELALADAGKLQLFLEPVDAGDLVEQAVARHRLRTESAGPSLVTDIGGEIPLVADRARMLQVIGNLVSNALCYTSAPGSITVRARKSDDAAVIEVGDTGTGIAPEHLPYVFDRFWRAEESRSRHSGGSGLGLAIIRDLVELHDGGVTVASTLGEGTVFTIRLPLDTADSPEDEPGSSS</sequence>
<dbReference type="SMART" id="SM00388">
    <property type="entry name" value="HisKA"/>
    <property type="match status" value="1"/>
</dbReference>
<keyword evidence="7 14" id="KW-0418">Kinase</keyword>
<evidence type="ECO:0000256" key="3">
    <source>
        <dbReference type="ARBA" id="ARBA00012438"/>
    </source>
</evidence>
<keyword evidence="8 11" id="KW-1133">Transmembrane helix</keyword>
<dbReference type="InterPro" id="IPR004358">
    <property type="entry name" value="Sig_transdc_His_kin-like_C"/>
</dbReference>
<keyword evidence="9" id="KW-0902">Two-component regulatory system</keyword>
<keyword evidence="11" id="KW-0472">Membrane</keyword>
<dbReference type="AlphaFoldDB" id="A0A841E6B9"/>
<dbReference type="SUPFAM" id="SSF158472">
    <property type="entry name" value="HAMP domain-like"/>
    <property type="match status" value="1"/>
</dbReference>
<dbReference type="SUPFAM" id="SSF47384">
    <property type="entry name" value="Homodimeric domain of signal transducing histidine kinase"/>
    <property type="match status" value="1"/>
</dbReference>